<dbReference type="GO" id="GO:0004792">
    <property type="term" value="F:thiosulfate-cyanide sulfurtransferase activity"/>
    <property type="evidence" value="ECO:0007669"/>
    <property type="project" value="TreeGrafter"/>
</dbReference>
<dbReference type="InterPro" id="IPR035985">
    <property type="entry name" value="Ubiquitin-activating_enz"/>
</dbReference>
<dbReference type="AlphaFoldDB" id="A0A7W8G749"/>
<evidence type="ECO:0000259" key="1">
    <source>
        <dbReference type="Pfam" id="PF00899"/>
    </source>
</evidence>
<dbReference type="GO" id="GO:0005737">
    <property type="term" value="C:cytoplasm"/>
    <property type="evidence" value="ECO:0007669"/>
    <property type="project" value="TreeGrafter"/>
</dbReference>
<keyword evidence="2" id="KW-0548">Nucleotidyltransferase</keyword>
<sequence>MTLIDSIDSKIYKIKDSVDLFLTDEKYLTAFFMNSRRRKNFLINNEMICLLEKIDGKRKVAQLKELMEKSYGITGESVEKVIGLLLKNKIISEVINSDILEIADLDRFSRQINYFAEFFDDYEKALRAQKKLFDAKVLVFGCGAIGGNIAIELAMAGVRNITIFDFDTVDESDLSRHLYFSKEKLGKNKTQALKEFLESIDKQISVEIINSSLKPADDIENLIQGKDFIVNTLDEPYIGYTSSKISRVCMKYRIPHFIAGGFDAHLSSTGELIIPYVTPCVECYAGYFKESLKNWKPAKHPVAKRMYEIGGTSMQSLFSASYAAIEIVKYITGIVDLKKNFKIRGEFLFKDMELTYLSIKRNPDCPICGRRSV</sequence>
<organism evidence="2 3">
    <name type="scientific">Treponema ruminis</name>
    <dbReference type="NCBI Taxonomy" id="744515"/>
    <lineage>
        <taxon>Bacteria</taxon>
        <taxon>Pseudomonadati</taxon>
        <taxon>Spirochaetota</taxon>
        <taxon>Spirochaetia</taxon>
        <taxon>Spirochaetales</taxon>
        <taxon>Treponemataceae</taxon>
        <taxon>Treponema</taxon>
    </lineage>
</organism>
<dbReference type="Pfam" id="PF00899">
    <property type="entry name" value="ThiF"/>
    <property type="match status" value="1"/>
</dbReference>
<evidence type="ECO:0000313" key="3">
    <source>
        <dbReference type="Proteomes" id="UP000518887"/>
    </source>
</evidence>
<dbReference type="PANTHER" id="PTHR10953:SF102">
    <property type="entry name" value="ADENYLYLTRANSFERASE AND SULFURTRANSFERASE MOCS3"/>
    <property type="match status" value="1"/>
</dbReference>
<dbReference type="Gene3D" id="3.40.50.720">
    <property type="entry name" value="NAD(P)-binding Rossmann-like Domain"/>
    <property type="match status" value="1"/>
</dbReference>
<dbReference type="GO" id="GO:0032446">
    <property type="term" value="P:protein modification by small protein conjugation"/>
    <property type="evidence" value="ECO:0007669"/>
    <property type="project" value="TreeGrafter"/>
</dbReference>
<dbReference type="InterPro" id="IPR045886">
    <property type="entry name" value="ThiF/MoeB/HesA"/>
</dbReference>
<gene>
    <name evidence="2" type="ORF">HNP76_000370</name>
</gene>
<feature type="domain" description="THIF-type NAD/FAD binding fold" evidence="1">
    <location>
        <begin position="109"/>
        <end position="366"/>
    </location>
</feature>
<dbReference type="RefSeq" id="WP_184656887.1">
    <property type="nucleotide sequence ID" value="NZ_JACHFQ010000001.1"/>
</dbReference>
<keyword evidence="3" id="KW-1185">Reference proteome</keyword>
<keyword evidence="2" id="KW-0808">Transferase</keyword>
<name>A0A7W8G749_9SPIR</name>
<proteinExistence type="predicted"/>
<protein>
    <submittedName>
        <fullName evidence="2">Molybdopterin/thiamine biosynthesis adenylyltransferase</fullName>
    </submittedName>
</protein>
<dbReference type="SUPFAM" id="SSF69572">
    <property type="entry name" value="Activating enzymes of the ubiquitin-like proteins"/>
    <property type="match status" value="1"/>
</dbReference>
<dbReference type="Proteomes" id="UP000518887">
    <property type="component" value="Unassembled WGS sequence"/>
</dbReference>
<comment type="caution">
    <text evidence="2">The sequence shown here is derived from an EMBL/GenBank/DDBJ whole genome shotgun (WGS) entry which is preliminary data.</text>
</comment>
<dbReference type="PANTHER" id="PTHR10953">
    <property type="entry name" value="UBIQUITIN-ACTIVATING ENZYME E1"/>
    <property type="match status" value="1"/>
</dbReference>
<evidence type="ECO:0000313" key="2">
    <source>
        <dbReference type="EMBL" id="MBB5225030.1"/>
    </source>
</evidence>
<reference evidence="2 3" key="1">
    <citation type="submission" date="2020-08" db="EMBL/GenBank/DDBJ databases">
        <title>Genomic Encyclopedia of Type Strains, Phase IV (KMG-IV): sequencing the most valuable type-strain genomes for metagenomic binning, comparative biology and taxonomic classification.</title>
        <authorList>
            <person name="Goeker M."/>
        </authorList>
    </citation>
    <scope>NUCLEOTIDE SEQUENCE [LARGE SCALE GENOMIC DNA]</scope>
    <source>
        <strain evidence="2 3">DSM 103462</strain>
    </source>
</reference>
<dbReference type="InterPro" id="IPR000594">
    <property type="entry name" value="ThiF_NAD_FAD-bd"/>
</dbReference>
<dbReference type="GO" id="GO:0016779">
    <property type="term" value="F:nucleotidyltransferase activity"/>
    <property type="evidence" value="ECO:0007669"/>
    <property type="project" value="UniProtKB-KW"/>
</dbReference>
<dbReference type="GO" id="GO:0008641">
    <property type="term" value="F:ubiquitin-like modifier activating enzyme activity"/>
    <property type="evidence" value="ECO:0007669"/>
    <property type="project" value="InterPro"/>
</dbReference>
<dbReference type="EMBL" id="JACHFQ010000001">
    <property type="protein sequence ID" value="MBB5225030.1"/>
    <property type="molecule type" value="Genomic_DNA"/>
</dbReference>
<accession>A0A7W8G749</accession>